<dbReference type="EC" id="2.2.1.6" evidence="8"/>
<comment type="pathway">
    <text evidence="1 8">Amino-acid biosynthesis; L-isoleucine biosynthesis; L-isoleucine from 2-oxobutanoate: step 1/4.</text>
</comment>
<dbReference type="NCBIfam" id="NF008864">
    <property type="entry name" value="PRK11895.1"/>
    <property type="match status" value="1"/>
</dbReference>
<comment type="catalytic activity">
    <reaction evidence="7 8">
        <text>2 pyruvate + H(+) = (2S)-2-acetolactate + CO2</text>
        <dbReference type="Rhea" id="RHEA:25249"/>
        <dbReference type="ChEBI" id="CHEBI:15361"/>
        <dbReference type="ChEBI" id="CHEBI:15378"/>
        <dbReference type="ChEBI" id="CHEBI:16526"/>
        <dbReference type="ChEBI" id="CHEBI:58476"/>
        <dbReference type="EC" id="2.2.1.6"/>
    </reaction>
</comment>
<dbReference type="Pfam" id="PF10369">
    <property type="entry name" value="ALS_ss_C"/>
    <property type="match status" value="1"/>
</dbReference>
<comment type="similarity">
    <text evidence="3 8">Belongs to the acetolactate synthase small subunit family.</text>
</comment>
<evidence type="ECO:0000256" key="4">
    <source>
        <dbReference type="ARBA" id="ARBA00011744"/>
    </source>
</evidence>
<dbReference type="Gene3D" id="3.30.70.1150">
    <property type="entry name" value="ACT-like. Chain A, domain 2"/>
    <property type="match status" value="1"/>
</dbReference>
<sequence>MNKQEYTISVFTENQVGLLARIATVFSRRGINIESLNVSPTEIEGISRFTIVVEASQETVRKVSRQLQKLVEVIKVYYNTNEEIVWQELALFKIETNVVSEKFYVERILRQYGATIVSVRNDYTVFTIVGHHEEIDRFLQLLEPHGLIEFIRSGRVAVIKSNEAFHKKLTALEKMAYQ</sequence>
<dbReference type="InterPro" id="IPR054480">
    <property type="entry name" value="AHAS_small-like_ACT"/>
</dbReference>
<dbReference type="Gene3D" id="3.30.70.260">
    <property type="match status" value="1"/>
</dbReference>
<dbReference type="PANTHER" id="PTHR30239">
    <property type="entry name" value="ACETOLACTATE SYNTHASE SMALL SUBUNIT"/>
    <property type="match status" value="1"/>
</dbReference>
<comment type="function">
    <text evidence="8">Catalyzes the conversion of 2 pyruvate molecules into acetolactate in the first common step of the biosynthetic pathway of the branched-amino acids such as leucine, isoleucine, and valine.</text>
</comment>
<keyword evidence="6 8" id="KW-0100">Branched-chain amino acid biosynthesis</keyword>
<dbReference type="Proteomes" id="UP000628669">
    <property type="component" value="Unassembled WGS sequence"/>
</dbReference>
<dbReference type="SUPFAM" id="SSF55021">
    <property type="entry name" value="ACT-like"/>
    <property type="match status" value="2"/>
</dbReference>
<accession>A0ABS1FVH3</accession>
<evidence type="ECO:0000256" key="7">
    <source>
        <dbReference type="ARBA" id="ARBA00048670"/>
    </source>
</evidence>
<comment type="subunit">
    <text evidence="4 8">Dimer of large and small chains.</text>
</comment>
<evidence type="ECO:0000313" key="11">
    <source>
        <dbReference type="Proteomes" id="UP000628669"/>
    </source>
</evidence>
<dbReference type="PANTHER" id="PTHR30239:SF0">
    <property type="entry name" value="ACETOLACTATE SYNTHASE SMALL SUBUNIT 1, CHLOROPLASTIC"/>
    <property type="match status" value="1"/>
</dbReference>
<comment type="pathway">
    <text evidence="2 8">Amino-acid biosynthesis; L-valine biosynthesis; L-valine from pyruvate: step 1/4.</text>
</comment>
<gene>
    <name evidence="10" type="primary">ilvN</name>
    <name evidence="10" type="ORF">JHL15_11585</name>
</gene>
<dbReference type="PROSITE" id="PS51671">
    <property type="entry name" value="ACT"/>
    <property type="match status" value="1"/>
</dbReference>
<dbReference type="InterPro" id="IPR004789">
    <property type="entry name" value="Acetalactate_synth_ssu"/>
</dbReference>
<reference evidence="11" key="1">
    <citation type="submission" date="2021-01" db="EMBL/GenBank/DDBJ databases">
        <title>Genome public.</title>
        <authorList>
            <person name="Liu C."/>
            <person name="Sun Q."/>
        </authorList>
    </citation>
    <scope>NUCLEOTIDE SEQUENCE [LARGE SCALE GENOMIC DNA]</scope>
    <source>
        <strain evidence="11">YIM B02567</strain>
    </source>
</reference>
<name>A0ABS1FVH3_9FLAO</name>
<dbReference type="InterPro" id="IPR002912">
    <property type="entry name" value="ACT_dom"/>
</dbReference>
<dbReference type="GO" id="GO:0003984">
    <property type="term" value="F:acetolactate synthase activity"/>
    <property type="evidence" value="ECO:0007669"/>
    <property type="project" value="UniProtKB-EC"/>
</dbReference>
<protein>
    <recommendedName>
        <fullName evidence="8">Acetolactate synthase small subunit</fullName>
        <shortName evidence="8">AHAS</shortName>
        <shortName evidence="8">ALS</shortName>
        <ecNumber evidence="8">2.2.1.6</ecNumber>
    </recommendedName>
    <alternativeName>
        <fullName evidence="8">Acetohydroxy-acid synthase small subunit</fullName>
    </alternativeName>
</protein>
<evidence type="ECO:0000256" key="2">
    <source>
        <dbReference type="ARBA" id="ARBA00005025"/>
    </source>
</evidence>
<dbReference type="InterPro" id="IPR039557">
    <property type="entry name" value="AHAS_ACT"/>
</dbReference>
<evidence type="ECO:0000256" key="6">
    <source>
        <dbReference type="ARBA" id="ARBA00023304"/>
    </source>
</evidence>
<dbReference type="NCBIfam" id="TIGR00119">
    <property type="entry name" value="acolac_sm"/>
    <property type="match status" value="1"/>
</dbReference>
<comment type="caution">
    <text evidence="10">The sequence shown here is derived from an EMBL/GenBank/DDBJ whole genome shotgun (WGS) entry which is preliminary data.</text>
</comment>
<evidence type="ECO:0000256" key="3">
    <source>
        <dbReference type="ARBA" id="ARBA00006341"/>
    </source>
</evidence>
<evidence type="ECO:0000256" key="1">
    <source>
        <dbReference type="ARBA" id="ARBA00004974"/>
    </source>
</evidence>
<dbReference type="InterPro" id="IPR027271">
    <property type="entry name" value="Acetolactate_synth/TF_NikR_C"/>
</dbReference>
<dbReference type="InterPro" id="IPR045865">
    <property type="entry name" value="ACT-like_dom_sf"/>
</dbReference>
<evidence type="ECO:0000256" key="8">
    <source>
        <dbReference type="RuleBase" id="RU368092"/>
    </source>
</evidence>
<evidence type="ECO:0000256" key="5">
    <source>
        <dbReference type="ARBA" id="ARBA00022605"/>
    </source>
</evidence>
<evidence type="ECO:0000259" key="9">
    <source>
        <dbReference type="PROSITE" id="PS51671"/>
    </source>
</evidence>
<keyword evidence="5 8" id="KW-0028">Amino-acid biosynthesis</keyword>
<organism evidence="10 11">
    <name type="scientific">Chryseobacterium paridis</name>
    <dbReference type="NCBI Taxonomy" id="2800328"/>
    <lineage>
        <taxon>Bacteria</taxon>
        <taxon>Pseudomonadati</taxon>
        <taxon>Bacteroidota</taxon>
        <taxon>Flavobacteriia</taxon>
        <taxon>Flavobacteriales</taxon>
        <taxon>Weeksellaceae</taxon>
        <taxon>Chryseobacterium group</taxon>
        <taxon>Chryseobacterium</taxon>
    </lineage>
</organism>
<dbReference type="InterPro" id="IPR019455">
    <property type="entry name" value="Acetolactate_synth_ssu_C"/>
</dbReference>
<proteinExistence type="inferred from homology"/>
<evidence type="ECO:0000313" key="10">
    <source>
        <dbReference type="EMBL" id="MBK1896399.1"/>
    </source>
</evidence>
<dbReference type="EMBL" id="JAENHK010000010">
    <property type="protein sequence ID" value="MBK1896399.1"/>
    <property type="molecule type" value="Genomic_DNA"/>
</dbReference>
<keyword evidence="8 10" id="KW-0808">Transferase</keyword>
<dbReference type="CDD" id="cd04878">
    <property type="entry name" value="ACT_AHAS"/>
    <property type="match status" value="1"/>
</dbReference>
<dbReference type="Pfam" id="PF22629">
    <property type="entry name" value="ACT_AHAS_ss"/>
    <property type="match status" value="1"/>
</dbReference>
<keyword evidence="11" id="KW-1185">Reference proteome</keyword>
<feature type="domain" description="ACT" evidence="9">
    <location>
        <begin position="7"/>
        <end position="81"/>
    </location>
</feature>